<organism evidence="6 7">
    <name type="scientific">Candidatus Eisenbergiella merdigallinarum</name>
    <dbReference type="NCBI Taxonomy" id="2838552"/>
    <lineage>
        <taxon>Bacteria</taxon>
        <taxon>Bacillati</taxon>
        <taxon>Bacillota</taxon>
        <taxon>Clostridia</taxon>
        <taxon>Lachnospirales</taxon>
        <taxon>Lachnospiraceae</taxon>
        <taxon>Eisenbergiella</taxon>
    </lineage>
</organism>
<dbReference type="Proteomes" id="UP000886883">
    <property type="component" value="Unassembled WGS sequence"/>
</dbReference>
<dbReference type="PRINTS" id="PR00039">
    <property type="entry name" value="HTHLYSR"/>
</dbReference>
<dbReference type="GO" id="GO:0003677">
    <property type="term" value="F:DNA binding"/>
    <property type="evidence" value="ECO:0007669"/>
    <property type="project" value="UniProtKB-KW"/>
</dbReference>
<keyword evidence="4" id="KW-0804">Transcription</keyword>
<dbReference type="InterPro" id="IPR000847">
    <property type="entry name" value="LysR_HTH_N"/>
</dbReference>
<evidence type="ECO:0000313" key="7">
    <source>
        <dbReference type="Proteomes" id="UP000886883"/>
    </source>
</evidence>
<dbReference type="Gene3D" id="1.10.10.10">
    <property type="entry name" value="Winged helix-like DNA-binding domain superfamily/Winged helix DNA-binding domain"/>
    <property type="match status" value="1"/>
</dbReference>
<dbReference type="FunFam" id="1.10.10.10:FF:000001">
    <property type="entry name" value="LysR family transcriptional regulator"/>
    <property type="match status" value="1"/>
</dbReference>
<protein>
    <submittedName>
        <fullName evidence="6">LysR family transcriptional regulator</fullName>
    </submittedName>
</protein>
<dbReference type="SUPFAM" id="SSF53850">
    <property type="entry name" value="Periplasmic binding protein-like II"/>
    <property type="match status" value="1"/>
</dbReference>
<dbReference type="SUPFAM" id="SSF46785">
    <property type="entry name" value="Winged helix' DNA-binding domain"/>
    <property type="match status" value="1"/>
</dbReference>
<keyword evidence="3" id="KW-0238">DNA-binding</keyword>
<comment type="similarity">
    <text evidence="1">Belongs to the LysR transcriptional regulatory family.</text>
</comment>
<evidence type="ECO:0000313" key="6">
    <source>
        <dbReference type="EMBL" id="HJB92167.1"/>
    </source>
</evidence>
<comment type="caution">
    <text evidence="6">The sequence shown here is derived from an EMBL/GenBank/DDBJ whole genome shotgun (WGS) entry which is preliminary data.</text>
</comment>
<dbReference type="PANTHER" id="PTHR30346">
    <property type="entry name" value="TRANSCRIPTIONAL DUAL REGULATOR HCAR-RELATED"/>
    <property type="match status" value="1"/>
</dbReference>
<dbReference type="Pfam" id="PF00126">
    <property type="entry name" value="HTH_1"/>
    <property type="match status" value="1"/>
</dbReference>
<dbReference type="InterPro" id="IPR036390">
    <property type="entry name" value="WH_DNA-bd_sf"/>
</dbReference>
<accession>A0A9D2SEY4</accession>
<dbReference type="PROSITE" id="PS50931">
    <property type="entry name" value="HTH_LYSR"/>
    <property type="match status" value="1"/>
</dbReference>
<proteinExistence type="inferred from homology"/>
<reference evidence="6" key="2">
    <citation type="submission" date="2021-04" db="EMBL/GenBank/DDBJ databases">
        <authorList>
            <person name="Gilroy R."/>
        </authorList>
    </citation>
    <scope>NUCLEOTIDE SEQUENCE</scope>
    <source>
        <strain evidence="6">USAMLcec3-2134</strain>
    </source>
</reference>
<name>A0A9D2SEY4_9FIRM</name>
<gene>
    <name evidence="6" type="ORF">H9763_11985</name>
</gene>
<evidence type="ECO:0000256" key="3">
    <source>
        <dbReference type="ARBA" id="ARBA00023125"/>
    </source>
</evidence>
<feature type="domain" description="HTH lysR-type" evidence="5">
    <location>
        <begin position="1"/>
        <end position="58"/>
    </location>
</feature>
<evidence type="ECO:0000256" key="4">
    <source>
        <dbReference type="ARBA" id="ARBA00023163"/>
    </source>
</evidence>
<dbReference type="AlphaFoldDB" id="A0A9D2SEY4"/>
<sequence length="306" mass="34991">MNPNVLRYAIEVERCRSITRAARQLFVSQPNLSRDIRDLEEEIGFSLFTRSSRGVVPTEKGREFLLLARKAVQQFQALEAFCSHEDKDRLQLEICVPKSPGFSASFGQFLSRYGRGRTLSVDYRETGALEALQNVSMRCCHMAVIRIFRRHREALIALLRQKELAFESLQEFEERAVFSDRHPLASEQSLTEDMLEKFPEIVCEDASLAAYFNEPAAEGNARGIIRVQEHGSLLDLLSRISGSFAFLPPLPEPFLSERHLVARPVSGPSRAMTDLAIYPEDSRLTRAEEQFLKQVRLDISRTRREE</sequence>
<evidence type="ECO:0000256" key="1">
    <source>
        <dbReference type="ARBA" id="ARBA00009437"/>
    </source>
</evidence>
<dbReference type="GO" id="GO:0003700">
    <property type="term" value="F:DNA-binding transcription factor activity"/>
    <property type="evidence" value="ECO:0007669"/>
    <property type="project" value="InterPro"/>
</dbReference>
<dbReference type="InterPro" id="IPR036388">
    <property type="entry name" value="WH-like_DNA-bd_sf"/>
</dbReference>
<evidence type="ECO:0000259" key="5">
    <source>
        <dbReference type="PROSITE" id="PS50931"/>
    </source>
</evidence>
<reference evidence="6" key="1">
    <citation type="journal article" date="2021" name="PeerJ">
        <title>Extensive microbial diversity within the chicken gut microbiome revealed by metagenomics and culture.</title>
        <authorList>
            <person name="Gilroy R."/>
            <person name="Ravi A."/>
            <person name="Getino M."/>
            <person name="Pursley I."/>
            <person name="Horton D.L."/>
            <person name="Alikhan N.F."/>
            <person name="Baker D."/>
            <person name="Gharbi K."/>
            <person name="Hall N."/>
            <person name="Watson M."/>
            <person name="Adriaenssens E.M."/>
            <person name="Foster-Nyarko E."/>
            <person name="Jarju S."/>
            <person name="Secka A."/>
            <person name="Antonio M."/>
            <person name="Oren A."/>
            <person name="Chaudhuri R.R."/>
            <person name="La Ragione R."/>
            <person name="Hildebrand F."/>
            <person name="Pallen M.J."/>
        </authorList>
    </citation>
    <scope>NUCLEOTIDE SEQUENCE</scope>
    <source>
        <strain evidence="6">USAMLcec3-2134</strain>
    </source>
</reference>
<dbReference type="GO" id="GO:0032993">
    <property type="term" value="C:protein-DNA complex"/>
    <property type="evidence" value="ECO:0007669"/>
    <property type="project" value="TreeGrafter"/>
</dbReference>
<keyword evidence="2" id="KW-0805">Transcription regulation</keyword>
<evidence type="ECO:0000256" key="2">
    <source>
        <dbReference type="ARBA" id="ARBA00023015"/>
    </source>
</evidence>
<dbReference type="EMBL" id="DWXE01000043">
    <property type="protein sequence ID" value="HJB92167.1"/>
    <property type="molecule type" value="Genomic_DNA"/>
</dbReference>
<dbReference type="PANTHER" id="PTHR30346:SF0">
    <property type="entry name" value="HCA OPERON TRANSCRIPTIONAL ACTIVATOR HCAR"/>
    <property type="match status" value="1"/>
</dbReference>